<comment type="caution">
    <text evidence="2">The sequence shown here is derived from an EMBL/GenBank/DDBJ whole genome shotgun (WGS) entry which is preliminary data.</text>
</comment>
<organism evidence="2 3">
    <name type="scientific">Apodospora peruviana</name>
    <dbReference type="NCBI Taxonomy" id="516989"/>
    <lineage>
        <taxon>Eukaryota</taxon>
        <taxon>Fungi</taxon>
        <taxon>Dikarya</taxon>
        <taxon>Ascomycota</taxon>
        <taxon>Pezizomycotina</taxon>
        <taxon>Sordariomycetes</taxon>
        <taxon>Sordariomycetidae</taxon>
        <taxon>Sordariales</taxon>
        <taxon>Lasiosphaeriaceae</taxon>
        <taxon>Apodospora</taxon>
    </lineage>
</organism>
<dbReference type="Proteomes" id="UP001283341">
    <property type="component" value="Unassembled WGS sequence"/>
</dbReference>
<evidence type="ECO:0000313" key="2">
    <source>
        <dbReference type="EMBL" id="KAK3315629.1"/>
    </source>
</evidence>
<dbReference type="AlphaFoldDB" id="A0AAE0HZQ1"/>
<gene>
    <name evidence="2" type="ORF">B0H66DRAFT_565677</name>
</gene>
<proteinExistence type="predicted"/>
<dbReference type="EMBL" id="JAUEDM010000006">
    <property type="protein sequence ID" value="KAK3315629.1"/>
    <property type="molecule type" value="Genomic_DNA"/>
</dbReference>
<name>A0AAE0HZQ1_9PEZI</name>
<sequence length="78" mass="8529">MKLISTLVGLALFSLVSARQECQCNGNKPMVPKEGQFCCLWAPGSYLGSGDCLLEDNKVGRFDICCREIGYSNGLYCI</sequence>
<feature type="signal peptide" evidence="1">
    <location>
        <begin position="1"/>
        <end position="18"/>
    </location>
</feature>
<reference evidence="2" key="2">
    <citation type="submission" date="2023-06" db="EMBL/GenBank/DDBJ databases">
        <authorList>
            <consortium name="Lawrence Berkeley National Laboratory"/>
            <person name="Haridas S."/>
            <person name="Hensen N."/>
            <person name="Bonometti L."/>
            <person name="Westerberg I."/>
            <person name="Brannstrom I.O."/>
            <person name="Guillou S."/>
            <person name="Cros-Aarteil S."/>
            <person name="Calhoun S."/>
            <person name="Kuo A."/>
            <person name="Mondo S."/>
            <person name="Pangilinan J."/>
            <person name="Riley R."/>
            <person name="Labutti K."/>
            <person name="Andreopoulos B."/>
            <person name="Lipzen A."/>
            <person name="Chen C."/>
            <person name="Yanf M."/>
            <person name="Daum C."/>
            <person name="Ng V."/>
            <person name="Clum A."/>
            <person name="Steindorff A."/>
            <person name="Ohm R."/>
            <person name="Martin F."/>
            <person name="Silar P."/>
            <person name="Natvig D."/>
            <person name="Lalanne C."/>
            <person name="Gautier V."/>
            <person name="Ament-Velasquez S.L."/>
            <person name="Kruys A."/>
            <person name="Hutchinson M.I."/>
            <person name="Powell A.J."/>
            <person name="Barry K."/>
            <person name="Miller A.N."/>
            <person name="Grigoriev I.V."/>
            <person name="Debuchy R."/>
            <person name="Gladieux P."/>
            <person name="Thoren M.H."/>
            <person name="Johannesson H."/>
        </authorList>
    </citation>
    <scope>NUCLEOTIDE SEQUENCE</scope>
    <source>
        <strain evidence="2">CBS 118394</strain>
    </source>
</reference>
<keyword evidence="3" id="KW-1185">Reference proteome</keyword>
<protein>
    <submittedName>
        <fullName evidence="2">Uncharacterized protein</fullName>
    </submittedName>
</protein>
<evidence type="ECO:0000313" key="3">
    <source>
        <dbReference type="Proteomes" id="UP001283341"/>
    </source>
</evidence>
<evidence type="ECO:0000256" key="1">
    <source>
        <dbReference type="SAM" id="SignalP"/>
    </source>
</evidence>
<keyword evidence="1" id="KW-0732">Signal</keyword>
<reference evidence="2" key="1">
    <citation type="journal article" date="2023" name="Mol. Phylogenet. Evol.">
        <title>Genome-scale phylogeny and comparative genomics of the fungal order Sordariales.</title>
        <authorList>
            <person name="Hensen N."/>
            <person name="Bonometti L."/>
            <person name="Westerberg I."/>
            <person name="Brannstrom I.O."/>
            <person name="Guillou S."/>
            <person name="Cros-Aarteil S."/>
            <person name="Calhoun S."/>
            <person name="Haridas S."/>
            <person name="Kuo A."/>
            <person name="Mondo S."/>
            <person name="Pangilinan J."/>
            <person name="Riley R."/>
            <person name="LaButti K."/>
            <person name="Andreopoulos B."/>
            <person name="Lipzen A."/>
            <person name="Chen C."/>
            <person name="Yan M."/>
            <person name="Daum C."/>
            <person name="Ng V."/>
            <person name="Clum A."/>
            <person name="Steindorff A."/>
            <person name="Ohm R.A."/>
            <person name="Martin F."/>
            <person name="Silar P."/>
            <person name="Natvig D.O."/>
            <person name="Lalanne C."/>
            <person name="Gautier V."/>
            <person name="Ament-Velasquez S.L."/>
            <person name="Kruys A."/>
            <person name="Hutchinson M.I."/>
            <person name="Powell A.J."/>
            <person name="Barry K."/>
            <person name="Miller A.N."/>
            <person name="Grigoriev I.V."/>
            <person name="Debuchy R."/>
            <person name="Gladieux P."/>
            <person name="Hiltunen Thoren M."/>
            <person name="Johannesson H."/>
        </authorList>
    </citation>
    <scope>NUCLEOTIDE SEQUENCE</scope>
    <source>
        <strain evidence="2">CBS 118394</strain>
    </source>
</reference>
<accession>A0AAE0HZQ1</accession>
<feature type="chain" id="PRO_5042147162" evidence="1">
    <location>
        <begin position="19"/>
        <end position="78"/>
    </location>
</feature>